<feature type="transmembrane region" description="Helical" evidence="2">
    <location>
        <begin position="196"/>
        <end position="218"/>
    </location>
</feature>
<reference evidence="3" key="1">
    <citation type="submission" date="2021-11" db="EMBL/GenBank/DDBJ databases">
        <authorList>
            <person name="Herlambang A."/>
            <person name="Guo Y."/>
            <person name="Takashima Y."/>
            <person name="Nishizawa T."/>
        </authorList>
    </citation>
    <scope>NUCLEOTIDE SEQUENCE</scope>
    <source>
        <strain evidence="3">E1425</strain>
    </source>
</reference>
<keyword evidence="2" id="KW-1133">Transmembrane helix</keyword>
<name>A0A9P3LWU1_9FUNG</name>
<feature type="region of interest" description="Disordered" evidence="1">
    <location>
        <begin position="257"/>
        <end position="286"/>
    </location>
</feature>
<keyword evidence="2" id="KW-0472">Membrane</keyword>
<feature type="compositionally biased region" description="Low complexity" evidence="1">
    <location>
        <begin position="396"/>
        <end position="407"/>
    </location>
</feature>
<proteinExistence type="predicted"/>
<protein>
    <submittedName>
        <fullName evidence="3">Uncharacterized protein</fullName>
    </submittedName>
</protein>
<feature type="transmembrane region" description="Helical" evidence="2">
    <location>
        <begin position="55"/>
        <end position="74"/>
    </location>
</feature>
<evidence type="ECO:0000256" key="1">
    <source>
        <dbReference type="SAM" id="MobiDB-lite"/>
    </source>
</evidence>
<comment type="caution">
    <text evidence="3">The sequence shown here is derived from an EMBL/GenBank/DDBJ whole genome shotgun (WGS) entry which is preliminary data.</text>
</comment>
<dbReference type="OrthoDB" id="2397585at2759"/>
<evidence type="ECO:0000313" key="3">
    <source>
        <dbReference type="EMBL" id="GJJ73432.1"/>
    </source>
</evidence>
<feature type="compositionally biased region" description="Low complexity" evidence="1">
    <location>
        <begin position="264"/>
        <end position="278"/>
    </location>
</feature>
<feature type="transmembrane region" description="Helical" evidence="2">
    <location>
        <begin position="80"/>
        <end position="102"/>
    </location>
</feature>
<feature type="region of interest" description="Disordered" evidence="1">
    <location>
        <begin position="299"/>
        <end position="340"/>
    </location>
</feature>
<feature type="transmembrane region" description="Helical" evidence="2">
    <location>
        <begin position="224"/>
        <end position="245"/>
    </location>
</feature>
<reference evidence="3" key="2">
    <citation type="journal article" date="2022" name="Microbiol. Resour. Announc.">
        <title>Whole-Genome Sequence of Entomortierella parvispora E1425, a Mucoromycotan Fungus Associated with Burkholderiaceae-Related Endosymbiotic Bacteria.</title>
        <authorList>
            <person name="Herlambang A."/>
            <person name="Guo Y."/>
            <person name="Takashima Y."/>
            <person name="Narisawa K."/>
            <person name="Ohta H."/>
            <person name="Nishizawa T."/>
        </authorList>
    </citation>
    <scope>NUCLEOTIDE SEQUENCE</scope>
    <source>
        <strain evidence="3">E1425</strain>
    </source>
</reference>
<accession>A0A9P3LWU1</accession>
<keyword evidence="4" id="KW-1185">Reference proteome</keyword>
<sequence length="407" mass="46462">MPFTIGVDNAEEFNQYLINVVVTTASVAWLLLLFIRSVDKKVIVYRKPFSVAMSLQLMFVTMRNLTTMMLSSGFPIPCRWVAVVGGVIYQFFAISAECAMLIRCRSFTRYPKMLTYLTVPTWIVRLGLCLWLVTTITAPDNEAGYICDTSMDYNLSAIMQYIKIATELVILYFFLERVIALHRSSNGAETDLQWRRLALINSGITFLVILFEILVGQITVYLTGYLFLTYSLVNLIQATLVVFIVEDTRSVFKKHAEKTSASASKQTSNGQTSGQQSQPYHNQNHDDSVVTYADGLRSATPVQQTRQQQPWSLTMRTPSAMPDTIPVQYSPTRPSYSGQTSDFYDVGQMADMRVTKNRHWDVESQNTVEGNPRHWKDTEEDEIPMTLAKSREDALQQHQQQQYHTRR</sequence>
<dbReference type="AlphaFoldDB" id="A0A9P3LWU1"/>
<organism evidence="3 4">
    <name type="scientific">Entomortierella parvispora</name>
    <dbReference type="NCBI Taxonomy" id="205924"/>
    <lineage>
        <taxon>Eukaryota</taxon>
        <taxon>Fungi</taxon>
        <taxon>Fungi incertae sedis</taxon>
        <taxon>Mucoromycota</taxon>
        <taxon>Mortierellomycotina</taxon>
        <taxon>Mortierellomycetes</taxon>
        <taxon>Mortierellales</taxon>
        <taxon>Mortierellaceae</taxon>
        <taxon>Entomortierella</taxon>
    </lineage>
</organism>
<feature type="region of interest" description="Disordered" evidence="1">
    <location>
        <begin position="364"/>
        <end position="407"/>
    </location>
</feature>
<feature type="transmembrane region" description="Helical" evidence="2">
    <location>
        <begin position="114"/>
        <end position="133"/>
    </location>
</feature>
<feature type="transmembrane region" description="Helical" evidence="2">
    <location>
        <begin position="16"/>
        <end position="35"/>
    </location>
</feature>
<gene>
    <name evidence="3" type="ORF">EMPS_05790</name>
</gene>
<evidence type="ECO:0000313" key="4">
    <source>
        <dbReference type="Proteomes" id="UP000827284"/>
    </source>
</evidence>
<feature type="transmembrane region" description="Helical" evidence="2">
    <location>
        <begin position="153"/>
        <end position="175"/>
    </location>
</feature>
<dbReference type="EMBL" id="BQFW01000008">
    <property type="protein sequence ID" value="GJJ73432.1"/>
    <property type="molecule type" value="Genomic_DNA"/>
</dbReference>
<keyword evidence="2" id="KW-0812">Transmembrane</keyword>
<feature type="compositionally biased region" description="Polar residues" evidence="1">
    <location>
        <begin position="327"/>
        <end position="340"/>
    </location>
</feature>
<feature type="compositionally biased region" description="Polar residues" evidence="1">
    <location>
        <begin position="300"/>
        <end position="317"/>
    </location>
</feature>
<evidence type="ECO:0000256" key="2">
    <source>
        <dbReference type="SAM" id="Phobius"/>
    </source>
</evidence>
<dbReference type="Proteomes" id="UP000827284">
    <property type="component" value="Unassembled WGS sequence"/>
</dbReference>